<reference evidence="1 2" key="1">
    <citation type="journal article" date="2010" name="Stand. Genomic Sci.">
        <title>Complete genome sequence of Thermosphaera aggregans type strain (M11TL).</title>
        <authorList>
            <person name="Spring S."/>
            <person name="Rachel R."/>
            <person name="Lapidus A."/>
            <person name="Davenport K."/>
            <person name="Tice H."/>
            <person name="Copeland A."/>
            <person name="Cheng J.F."/>
            <person name="Lucas S."/>
            <person name="Chen F."/>
            <person name="Nolan M."/>
            <person name="Bruce D."/>
            <person name="Goodwin L."/>
            <person name="Pitluck S."/>
            <person name="Ivanova N."/>
            <person name="Mavromatis K."/>
            <person name="Ovchinnikova G."/>
            <person name="Pati A."/>
            <person name="Chen A."/>
            <person name="Palaniappan K."/>
            <person name="Land M."/>
            <person name="Hauser L."/>
            <person name="Chang Y.J."/>
            <person name="Jeffries C.C."/>
            <person name="Brettin T."/>
            <person name="Detter J.C."/>
            <person name="Tapia R."/>
            <person name="Han C."/>
            <person name="Heimerl T."/>
            <person name="Weikl F."/>
            <person name="Brambilla E."/>
            <person name="Goker M."/>
            <person name="Bristow J."/>
            <person name="Eisen J.A."/>
            <person name="Markowitz V."/>
            <person name="Hugenholtz P."/>
            <person name="Kyrpides N.C."/>
            <person name="Klenk H.P."/>
        </authorList>
    </citation>
    <scope>NUCLEOTIDE SEQUENCE [LARGE SCALE GENOMIC DNA]</scope>
    <source>
        <strain evidence="2">DSM 11486 / M11TL</strain>
    </source>
</reference>
<protein>
    <submittedName>
        <fullName evidence="1">Uncharacterized protein</fullName>
    </submittedName>
</protein>
<dbReference type="KEGG" id="tag:Tagg_0811"/>
<sequence>MDWNDGGWVVFGWDLGCFSAGLMVGVEGWFNVFPAVSDPGAGWGCGGLWEVFKACPSL</sequence>
<reference key="3">
    <citation type="submission" date="2010-02" db="EMBL/GenBank/DDBJ databases">
        <title>Complete genome sequence of Thermosphaera aggregans type strain (M11TL).</title>
        <authorList>
            <consortium name="US DOE Joint Genome Institute (JGI-PGF)"/>
            <person name="Spring S."/>
            <person name="Lapidus A."/>
            <person name="Munk C."/>
            <person name="Schroeder M."/>
            <person name="Glavina Del Rio T."/>
            <person name="Tice H."/>
            <person name="Copeland A."/>
            <person name="Cheng J.-F."/>
            <person name="Lucas S."/>
            <person name="Chen F."/>
            <person name="Nolan M."/>
            <person name="Bruce D."/>
            <person name="Goodwin L."/>
            <person name="Pitluck S."/>
            <person name="Ivanova N."/>
            <person name="Mavromatis K."/>
            <person name="Ovchinnikova G."/>
            <person name="Pati A."/>
            <person name="Chen A."/>
            <person name="Palaniappan K."/>
            <person name="Land M."/>
            <person name="Hauser L."/>
            <person name="Chang Y.-J."/>
            <person name="Jeffries C.C."/>
            <person name="Brettin T."/>
            <person name="Detter J.C."/>
            <person name="Tapia R."/>
            <person name="Han C."/>
            <person name="Chain P."/>
            <person name="Heimerl T."/>
            <person name="Weik F."/>
            <person name="Goker M."/>
            <person name="Rachel R."/>
            <person name="Bristow J."/>
            <person name="Eisen J.A."/>
            <person name="Markowitz V."/>
            <person name="Hugenholtz P."/>
            <person name="Kyrpides N.C."/>
            <person name="Klenk H.-P."/>
        </authorList>
    </citation>
    <scope>NUCLEOTIDE SEQUENCE</scope>
    <source>
        <strain>DSM 11486</strain>
    </source>
</reference>
<dbReference type="EMBL" id="CP001939">
    <property type="protein sequence ID" value="ADG91084.1"/>
    <property type="molecule type" value="Genomic_DNA"/>
</dbReference>
<dbReference type="AlphaFoldDB" id="D5U1T4"/>
<proteinExistence type="predicted"/>
<organism evidence="1 2">
    <name type="scientific">Thermosphaera aggregans (strain DSM 11486 / M11TL)</name>
    <dbReference type="NCBI Taxonomy" id="633148"/>
    <lineage>
        <taxon>Archaea</taxon>
        <taxon>Thermoproteota</taxon>
        <taxon>Thermoprotei</taxon>
        <taxon>Desulfurococcales</taxon>
        <taxon>Desulfurococcaceae</taxon>
        <taxon>Thermosphaera</taxon>
    </lineage>
</organism>
<reference evidence="2" key="2">
    <citation type="journal article" date="2010" name="Stand. Genomic Sci.">
        <title>Complete genome sequence of Thermosphaera aggregans type strain (M11TLT).</title>
        <authorList>
            <person name="Spring S."/>
            <person name="Rachel R."/>
            <person name="Lapidus A."/>
            <person name="Davenport K."/>
            <person name="Tice H."/>
            <person name="Copeland A."/>
            <person name="Cheng J.-F."/>
            <person name="Lucas S."/>
            <person name="Chen F."/>
            <person name="Nolan M."/>
            <person name="Bruce D."/>
            <person name="Goodwin L."/>
            <person name="Pitluck S."/>
            <person name="Ivanova N."/>
            <person name="Mavromatis K."/>
            <person name="Ovchinnikova G."/>
            <person name="Pati A."/>
            <person name="Chen A."/>
            <person name="Palaniappan K."/>
            <person name="Land M."/>
            <person name="Hauser L."/>
            <person name="Chang Y.-J."/>
            <person name="Jeffries C.C."/>
            <person name="Brettin T."/>
            <person name="Detter J.C."/>
            <person name="Tapia R."/>
            <person name="Han C."/>
            <person name="Heimerl T."/>
            <person name="Weikl F."/>
            <person name="Brambilla E."/>
            <person name="Goker M."/>
            <person name="Bristow J."/>
            <person name="Eisen J.A."/>
            <person name="Markowitz V."/>
            <person name="Hugenholtz P."/>
            <person name="Kyrpides N.C."/>
            <person name="Klenk H.-P."/>
        </authorList>
    </citation>
    <scope>NUCLEOTIDE SEQUENCE [LARGE SCALE GENOMIC DNA]</scope>
    <source>
        <strain evidence="2">DSM 11486 / M11TL</strain>
    </source>
</reference>
<dbReference type="Proteomes" id="UP000002376">
    <property type="component" value="Chromosome"/>
</dbReference>
<gene>
    <name evidence="1" type="ordered locus">Tagg_0811</name>
</gene>
<dbReference type="HOGENOM" id="CLU_2968631_0_0_2"/>
<evidence type="ECO:0000313" key="2">
    <source>
        <dbReference type="Proteomes" id="UP000002376"/>
    </source>
</evidence>
<accession>D5U1T4</accession>
<name>D5U1T4_THEAM</name>
<evidence type="ECO:0000313" key="1">
    <source>
        <dbReference type="EMBL" id="ADG91084.1"/>
    </source>
</evidence>
<keyword evidence="2" id="KW-1185">Reference proteome</keyword>
<dbReference type="STRING" id="633148.Tagg_0811"/>